<feature type="transmembrane region" description="Helical" evidence="1">
    <location>
        <begin position="20"/>
        <end position="39"/>
    </location>
</feature>
<evidence type="ECO:0000313" key="2">
    <source>
        <dbReference type="EMBL" id="QCP35466.1"/>
    </source>
</evidence>
<keyword evidence="1" id="KW-0812">Transmembrane</keyword>
<feature type="transmembrane region" description="Helical" evidence="1">
    <location>
        <begin position="59"/>
        <end position="79"/>
    </location>
</feature>
<evidence type="ECO:0008006" key="4">
    <source>
        <dbReference type="Google" id="ProtNLM"/>
    </source>
</evidence>
<feature type="transmembrane region" description="Helical" evidence="1">
    <location>
        <begin position="156"/>
        <end position="179"/>
    </location>
</feature>
<evidence type="ECO:0000313" key="3">
    <source>
        <dbReference type="Proteomes" id="UP000298653"/>
    </source>
</evidence>
<reference evidence="2 3" key="1">
    <citation type="submission" date="2019-05" db="EMBL/GenBank/DDBJ databases">
        <title>Complete genome sequencing of Anaerostipes rhamnosivorans.</title>
        <authorList>
            <person name="Bui T.P.N."/>
            <person name="de Vos W.M."/>
        </authorList>
    </citation>
    <scope>NUCLEOTIDE SEQUENCE [LARGE SCALE GENOMIC DNA]</scope>
    <source>
        <strain evidence="2 3">1y2</strain>
    </source>
</reference>
<feature type="transmembrane region" description="Helical" evidence="1">
    <location>
        <begin position="100"/>
        <end position="124"/>
    </location>
</feature>
<feature type="transmembrane region" description="Helical" evidence="1">
    <location>
        <begin position="185"/>
        <end position="203"/>
    </location>
</feature>
<proteinExistence type="predicted"/>
<gene>
    <name evidence="2" type="ORF">AR1Y2_2012</name>
</gene>
<keyword evidence="1" id="KW-0472">Membrane</keyword>
<dbReference type="EMBL" id="CP040058">
    <property type="protein sequence ID" value="QCP35466.1"/>
    <property type="molecule type" value="Genomic_DNA"/>
</dbReference>
<dbReference type="AlphaFoldDB" id="A0A4P8IDK1"/>
<organism evidence="2 3">
    <name type="scientific">Anaerostipes rhamnosivorans</name>
    <dbReference type="NCBI Taxonomy" id="1229621"/>
    <lineage>
        <taxon>Bacteria</taxon>
        <taxon>Bacillati</taxon>
        <taxon>Bacillota</taxon>
        <taxon>Clostridia</taxon>
        <taxon>Lachnospirales</taxon>
        <taxon>Lachnospiraceae</taxon>
        <taxon>Anaerostipes</taxon>
    </lineage>
</organism>
<dbReference type="Proteomes" id="UP000298653">
    <property type="component" value="Chromosome"/>
</dbReference>
<feature type="transmembrane region" description="Helical" evidence="1">
    <location>
        <begin position="235"/>
        <end position="258"/>
    </location>
</feature>
<sequence>MINVVRADILKLKKSAALKVLFLVSAAGAVLMVLAAHWFESGTLGQGAVGNASFLADAQMVALLGTISAGLFLCGDFENKTIHDAVSSGTGRGEIILGKAVSYFLVLLLMVLPYFLVTVAAFFVDSQFKLYIPSVFLTMICMEAGNPMTFSTVLKIIGITVTVCIVYAGQLSICLPLSFIFRKPVPVIGIGYLISLVCGMLQASGGNQAFEKMISLTPFYGKYLIQLSMNAKSEIFFKSIAAGGGFAVLMVLITFLVFKRAEIK</sequence>
<keyword evidence="3" id="KW-1185">Reference proteome</keyword>
<dbReference type="RefSeq" id="WP_137328846.1">
    <property type="nucleotide sequence ID" value="NZ_CP040058.1"/>
</dbReference>
<dbReference type="KEGG" id="arf:AR1Y2_2012"/>
<dbReference type="OrthoDB" id="1738593at2"/>
<accession>A0A4P8IDK1</accession>
<protein>
    <recommendedName>
        <fullName evidence="4">ABC-2 family transporter protein</fullName>
    </recommendedName>
</protein>
<name>A0A4P8IDK1_9FIRM</name>
<keyword evidence="1" id="KW-1133">Transmembrane helix</keyword>
<evidence type="ECO:0000256" key="1">
    <source>
        <dbReference type="SAM" id="Phobius"/>
    </source>
</evidence>